<dbReference type="Pfam" id="PF01145">
    <property type="entry name" value="Band_7"/>
    <property type="match status" value="1"/>
</dbReference>
<dbReference type="STRING" id="702114.A1355_14315"/>
<dbReference type="InterPro" id="IPR036013">
    <property type="entry name" value="Band_7/SPFH_dom_sf"/>
</dbReference>
<keyword evidence="2" id="KW-0472">Membrane</keyword>
<dbReference type="SMART" id="SM00244">
    <property type="entry name" value="PHB"/>
    <property type="match status" value="1"/>
</dbReference>
<accession>A0A177N413</accession>
<dbReference type="Gene3D" id="3.30.479.30">
    <property type="entry name" value="Band 7 domain"/>
    <property type="match status" value="1"/>
</dbReference>
<comment type="caution">
    <text evidence="4">The sequence shown here is derived from an EMBL/GenBank/DDBJ whole genome shotgun (WGS) entry which is preliminary data.</text>
</comment>
<sequence>MKRFLPAVITSTIIVLLVVAYFYQTMFITIKAGEAGVLYKRFAGGTVTDRVYKEGFHIIFPWNSMAIYNTRVQQQGHSLSVLTQEGLRIELIVSIRYYPERDSVGILHQKIGPDYLEKIVIPEVDHTLRVHAGKTSVSDIYTTKGESLHNIIVQAASEVEKNYIYIQDVVLQQVILPKQVEDAIEAKIEQKQLSEAYQYKLARETQEAERKKIEADGIYNYNTRISQSLNNDVLKWKGIEATRALAESNNAKTVIIGNGGNQLPIIIGGESGQ</sequence>
<dbReference type="EMBL" id="LUUK01000219">
    <property type="protein sequence ID" value="OAI12585.1"/>
    <property type="molecule type" value="Genomic_DNA"/>
</dbReference>
<dbReference type="OrthoDB" id="9792660at2"/>
<proteinExistence type="predicted"/>
<gene>
    <name evidence="4" type="ORF">A1355_14315</name>
</gene>
<feature type="domain" description="Band 7" evidence="3">
    <location>
        <begin position="25"/>
        <end position="188"/>
    </location>
</feature>
<evidence type="ECO:0000256" key="1">
    <source>
        <dbReference type="ARBA" id="ARBA00004167"/>
    </source>
</evidence>
<dbReference type="GO" id="GO:0016020">
    <property type="term" value="C:membrane"/>
    <property type="evidence" value="ECO:0007669"/>
    <property type="project" value="UniProtKB-SubCell"/>
</dbReference>
<reference evidence="5" key="1">
    <citation type="submission" date="2016-03" db="EMBL/GenBank/DDBJ databases">
        <authorList>
            <person name="Heylen K."/>
            <person name="De Vos P."/>
            <person name="Vekeman B."/>
        </authorList>
    </citation>
    <scope>NUCLEOTIDE SEQUENCE [LARGE SCALE GENOMIC DNA]</scope>
    <source>
        <strain evidence="5">R-45383</strain>
    </source>
</reference>
<name>A0A177N413_9GAMM</name>
<evidence type="ECO:0000313" key="5">
    <source>
        <dbReference type="Proteomes" id="UP000077628"/>
    </source>
</evidence>
<evidence type="ECO:0000259" key="3">
    <source>
        <dbReference type="SMART" id="SM00244"/>
    </source>
</evidence>
<evidence type="ECO:0000256" key="2">
    <source>
        <dbReference type="ARBA" id="ARBA00023136"/>
    </source>
</evidence>
<organism evidence="4 5">
    <name type="scientific">Methylomonas koyamae</name>
    <dbReference type="NCBI Taxonomy" id="702114"/>
    <lineage>
        <taxon>Bacteria</taxon>
        <taxon>Pseudomonadati</taxon>
        <taxon>Pseudomonadota</taxon>
        <taxon>Gammaproteobacteria</taxon>
        <taxon>Methylococcales</taxon>
        <taxon>Methylococcaceae</taxon>
        <taxon>Methylomonas</taxon>
    </lineage>
</organism>
<dbReference type="PANTHER" id="PTHR23222:SF1">
    <property type="entry name" value="PROHIBITIN-2"/>
    <property type="match status" value="1"/>
</dbReference>
<dbReference type="CDD" id="cd03401">
    <property type="entry name" value="SPFH_prohibitin"/>
    <property type="match status" value="1"/>
</dbReference>
<protein>
    <recommendedName>
        <fullName evidence="3">Band 7 domain-containing protein</fullName>
    </recommendedName>
</protein>
<dbReference type="SUPFAM" id="SSF117892">
    <property type="entry name" value="Band 7/SPFH domain"/>
    <property type="match status" value="1"/>
</dbReference>
<keyword evidence="5" id="KW-1185">Reference proteome</keyword>
<dbReference type="RefSeq" id="WP_064031419.1">
    <property type="nucleotide sequence ID" value="NZ_LUUK01000219.1"/>
</dbReference>
<dbReference type="Proteomes" id="UP000077628">
    <property type="component" value="Unassembled WGS sequence"/>
</dbReference>
<dbReference type="GO" id="GO:0007005">
    <property type="term" value="P:mitochondrion organization"/>
    <property type="evidence" value="ECO:0007669"/>
    <property type="project" value="TreeGrafter"/>
</dbReference>
<comment type="subcellular location">
    <subcellularLocation>
        <location evidence="1">Membrane</location>
        <topology evidence="1">Single-pass membrane protein</topology>
    </subcellularLocation>
</comment>
<dbReference type="PANTHER" id="PTHR23222">
    <property type="entry name" value="PROHIBITIN"/>
    <property type="match status" value="1"/>
</dbReference>
<dbReference type="InterPro" id="IPR001107">
    <property type="entry name" value="Band_7"/>
</dbReference>
<dbReference type="AlphaFoldDB" id="A0A177N413"/>
<evidence type="ECO:0000313" key="4">
    <source>
        <dbReference type="EMBL" id="OAI12585.1"/>
    </source>
</evidence>
<dbReference type="InterPro" id="IPR000163">
    <property type="entry name" value="Prohibitin"/>
</dbReference>